<sequence length="1481" mass="159651">MTTLHEPVQGDAPVMQANDASVLEGQTAYAGVVQCSRLVNGPFSQSAAVSVLRQLMDAQPLGMGAADSLGDVANSARLPKMVVHDCRDQGLDLAPGRTRDLAARQVAQIAEDRAGAGSCPLQIDILLWSGNQYQLLLAAPTWCLDLASLQLIAESLVNHELPEPDLALPYADLLAFRDILQTAAEHQSERDYWTAQQDLWPDYRCDVNPAARRVHRLNESALLDPMLNEADEASLLVCWQQLLERHFGSAKIISCAVSPREIAGVQATIGPVTMNVPVAASSHGGLLWGRQQVREQLQSSNANCLFFADPESKGSGTTRGWRFGFSYAATLGACEVLRNDSGNEALRLSIVGEGPSRVIRITYDSWRYEHDDVRWLSRQFLNLLAAARRAPTESINTLAWLTDGDADWLIGKSRGPSVPSMACDFVSQFRRVCATHPDAPALHAGSVRLTYAGLDQWTNQIARLLQEEGVRAGQHVGICMPRTALQVATLLAVLKLGAAYVPIDPTLPAKRIATVVASANISLVTTDSSALDRVSELDTEVPLIDLERDAHHIAGMASTPLVIAVPPEQVAYLIFTSGSTGTPKGVAVPHRALMNYIGAIEERAGLSQYESLCALSTVAADLGYTAVFGALGLGRCLRLLDESLSLDAAALADALASAPVDCLKIVPSHLQALLAIDRPERVLPRKCLVFGGEALNWELVSRVQELAPGLRVLNHYGPTETTIGVICNTELTARGAGFGVPLGRPLGNCEAYVLDGGLRLTPVGLEGDVYLAGSSLAMGYFGQPAETAAKFIPNPYANEPGARLYVSGDRARWNGKGELCFLGRADHQVKLRGHRIELGEIESAIKASKSVSECAVVAANGGHTTRLVAYVAGTSAMETELRASLAARLPEHMVPTAWVWLDRLPLNANGKLDRRMLPDPDSAPVVSRNAANAVEATLLRICRELLGNERIGVDDNFFSVGADSIVAIQLVARARQAGYFFRPKQVFEQQTIARLSEVVQHEHESPMSEQGEVVGTAPLTAIQARFFALVDVDPQQYNQASLLDLAATIQLADLRPIVARLLAHHDGLRVCFEQSAEGSWQQRFLPVSPELVDRCLDVHVLAQDDADASGLAEIASKHHSSFDLTEAPLVRFVLIVDSGGANSKLLMIAHHLLVDTFSWQVIEEDLRLLLRAPAAALPMKTASMKQVAEQAVLALSTPGRDAELAYWQRTLNRVPRLPLASAEDRVGGARSRHVLVPATLARALSGDVHSRFNTNTQDFLLAALLVAMSPWSQSESIGIMLEGHGRDDEGLPGCDRTVGWFTAMFPLLLTLPNDFTTRGVTAELIMAVKEQIRTVPGNGSGYCQSLFLAAQGARVAVSEPELCFNYLGRVAASGGDASDAMAQALQAVQTGTRAFGQRRLFALEMLAMQFGDQLVCNLIYQPARVPEAVIDQLFARFEHALHALIDACSTAVGALTPSDVPDLNLGQDDLDALMSELSEVV</sequence>
<dbReference type="PROSITE" id="PS00455">
    <property type="entry name" value="AMP_BINDING"/>
    <property type="match status" value="1"/>
</dbReference>
<keyword evidence="2" id="KW-0596">Phosphopantetheine</keyword>
<keyword evidence="7" id="KW-1185">Reference proteome</keyword>
<dbReference type="GO" id="GO:0005737">
    <property type="term" value="C:cytoplasm"/>
    <property type="evidence" value="ECO:0007669"/>
    <property type="project" value="TreeGrafter"/>
</dbReference>
<dbReference type="FunFam" id="3.40.50.980:FF:000001">
    <property type="entry name" value="Non-ribosomal peptide synthetase"/>
    <property type="match status" value="1"/>
</dbReference>
<dbReference type="Gene3D" id="3.30.300.30">
    <property type="match status" value="1"/>
</dbReference>
<dbReference type="NCBIfam" id="TIGR01733">
    <property type="entry name" value="AA-adenyl-dom"/>
    <property type="match status" value="1"/>
</dbReference>
<dbReference type="OrthoDB" id="9030879at2"/>
<dbReference type="InterPro" id="IPR006162">
    <property type="entry name" value="Ppantetheine_attach_site"/>
</dbReference>
<organism evidence="6 7">
    <name type="scientific">Ahniella affigens</name>
    <dbReference type="NCBI Taxonomy" id="2021234"/>
    <lineage>
        <taxon>Bacteria</taxon>
        <taxon>Pseudomonadati</taxon>
        <taxon>Pseudomonadota</taxon>
        <taxon>Gammaproteobacteria</taxon>
        <taxon>Lysobacterales</taxon>
        <taxon>Rhodanobacteraceae</taxon>
        <taxon>Ahniella</taxon>
    </lineage>
</organism>
<comment type="cofactor">
    <cofactor evidence="1">
        <name>pantetheine 4'-phosphate</name>
        <dbReference type="ChEBI" id="CHEBI:47942"/>
    </cofactor>
</comment>
<dbReference type="SUPFAM" id="SSF52777">
    <property type="entry name" value="CoA-dependent acyltransferases"/>
    <property type="match status" value="3"/>
</dbReference>
<dbReference type="Proteomes" id="UP000241074">
    <property type="component" value="Chromosome"/>
</dbReference>
<dbReference type="Pfam" id="PF00668">
    <property type="entry name" value="Condensation"/>
    <property type="match status" value="1"/>
</dbReference>
<dbReference type="PROSITE" id="PS50075">
    <property type="entry name" value="CARRIER"/>
    <property type="match status" value="1"/>
</dbReference>
<dbReference type="SUPFAM" id="SSF47336">
    <property type="entry name" value="ACP-like"/>
    <property type="match status" value="1"/>
</dbReference>
<dbReference type="InterPro" id="IPR023213">
    <property type="entry name" value="CAT-like_dom_sf"/>
</dbReference>
<dbReference type="Pfam" id="PF13193">
    <property type="entry name" value="AMP-binding_C"/>
    <property type="match status" value="1"/>
</dbReference>
<dbReference type="InterPro" id="IPR009081">
    <property type="entry name" value="PP-bd_ACP"/>
</dbReference>
<dbReference type="Pfam" id="PF00550">
    <property type="entry name" value="PP-binding"/>
    <property type="match status" value="1"/>
</dbReference>
<name>A0A2P1PQP4_9GAMM</name>
<dbReference type="InterPro" id="IPR010071">
    <property type="entry name" value="AA_adenyl_dom"/>
</dbReference>
<dbReference type="GO" id="GO:0031177">
    <property type="term" value="F:phosphopantetheine binding"/>
    <property type="evidence" value="ECO:0007669"/>
    <property type="project" value="TreeGrafter"/>
</dbReference>
<dbReference type="InterPro" id="IPR001242">
    <property type="entry name" value="Condensation_dom"/>
</dbReference>
<dbReference type="FunFam" id="3.30.300.30:FF:000010">
    <property type="entry name" value="Enterobactin synthetase component F"/>
    <property type="match status" value="1"/>
</dbReference>
<dbReference type="PANTHER" id="PTHR45527:SF1">
    <property type="entry name" value="FATTY ACID SYNTHASE"/>
    <property type="match status" value="1"/>
</dbReference>
<dbReference type="Gene3D" id="3.30.559.10">
    <property type="entry name" value="Chloramphenicol acetyltransferase-like domain"/>
    <property type="match status" value="1"/>
</dbReference>
<dbReference type="Gene3D" id="2.30.38.10">
    <property type="entry name" value="Luciferase, Domain 3"/>
    <property type="match status" value="1"/>
</dbReference>
<dbReference type="InterPro" id="IPR010060">
    <property type="entry name" value="NRPS_synth"/>
</dbReference>
<dbReference type="KEGG" id="xba:C7S18_08075"/>
<dbReference type="GO" id="GO:0044550">
    <property type="term" value="P:secondary metabolite biosynthetic process"/>
    <property type="evidence" value="ECO:0007669"/>
    <property type="project" value="TreeGrafter"/>
</dbReference>
<reference evidence="6 7" key="1">
    <citation type="submission" date="2018-03" db="EMBL/GenBank/DDBJ databases">
        <title>Ahniella affigens gen. nov., sp. nov., a gammaproteobacterium isolated from sandy soil near a stream.</title>
        <authorList>
            <person name="Ko Y."/>
            <person name="Kim J.-H."/>
        </authorList>
    </citation>
    <scope>NUCLEOTIDE SEQUENCE [LARGE SCALE GENOMIC DNA]</scope>
    <source>
        <strain evidence="6 7">D13</strain>
    </source>
</reference>
<dbReference type="GO" id="GO:0043041">
    <property type="term" value="P:amino acid activation for nonribosomal peptide biosynthetic process"/>
    <property type="evidence" value="ECO:0007669"/>
    <property type="project" value="TreeGrafter"/>
</dbReference>
<evidence type="ECO:0000256" key="2">
    <source>
        <dbReference type="ARBA" id="ARBA00022450"/>
    </source>
</evidence>
<dbReference type="InterPro" id="IPR036736">
    <property type="entry name" value="ACP-like_sf"/>
</dbReference>
<dbReference type="GO" id="GO:0003824">
    <property type="term" value="F:catalytic activity"/>
    <property type="evidence" value="ECO:0007669"/>
    <property type="project" value="InterPro"/>
</dbReference>
<evidence type="ECO:0000256" key="1">
    <source>
        <dbReference type="ARBA" id="ARBA00001957"/>
    </source>
</evidence>
<dbReference type="Pfam" id="PF00501">
    <property type="entry name" value="AMP-binding"/>
    <property type="match status" value="1"/>
</dbReference>
<accession>A0A2P1PQP4</accession>
<dbReference type="EMBL" id="CP027860">
    <property type="protein sequence ID" value="AVP97152.1"/>
    <property type="molecule type" value="Genomic_DNA"/>
</dbReference>
<dbReference type="Gene3D" id="1.10.1200.10">
    <property type="entry name" value="ACP-like"/>
    <property type="match status" value="1"/>
</dbReference>
<dbReference type="Gene3D" id="3.40.50.980">
    <property type="match status" value="2"/>
</dbReference>
<dbReference type="PROSITE" id="PS00012">
    <property type="entry name" value="PHOSPHOPANTETHEINE"/>
    <property type="match status" value="1"/>
</dbReference>
<protein>
    <recommendedName>
        <fullName evidence="5">Carrier domain-containing protein</fullName>
    </recommendedName>
</protein>
<keyword evidence="3" id="KW-0597">Phosphoprotein</keyword>
<dbReference type="SUPFAM" id="SSF56801">
    <property type="entry name" value="Acetyl-CoA synthetase-like"/>
    <property type="match status" value="1"/>
</dbReference>
<evidence type="ECO:0000256" key="3">
    <source>
        <dbReference type="ARBA" id="ARBA00022553"/>
    </source>
</evidence>
<dbReference type="NCBIfam" id="TIGR01720">
    <property type="entry name" value="NRPS-para261"/>
    <property type="match status" value="1"/>
</dbReference>
<dbReference type="InterPro" id="IPR020845">
    <property type="entry name" value="AMP-binding_CS"/>
</dbReference>
<gene>
    <name evidence="6" type="ORF">C7S18_08075</name>
</gene>
<dbReference type="Gene3D" id="3.30.559.30">
    <property type="entry name" value="Nonribosomal peptide synthetase, condensation domain"/>
    <property type="match status" value="2"/>
</dbReference>
<dbReference type="CDD" id="cd05930">
    <property type="entry name" value="A_NRPS"/>
    <property type="match status" value="1"/>
</dbReference>
<evidence type="ECO:0000313" key="6">
    <source>
        <dbReference type="EMBL" id="AVP97152.1"/>
    </source>
</evidence>
<proteinExistence type="predicted"/>
<feature type="domain" description="Carrier" evidence="5">
    <location>
        <begin position="929"/>
        <end position="1003"/>
    </location>
</feature>
<evidence type="ECO:0000313" key="7">
    <source>
        <dbReference type="Proteomes" id="UP000241074"/>
    </source>
</evidence>
<dbReference type="InterPro" id="IPR025110">
    <property type="entry name" value="AMP-bd_C"/>
</dbReference>
<dbReference type="PANTHER" id="PTHR45527">
    <property type="entry name" value="NONRIBOSOMAL PEPTIDE SYNTHETASE"/>
    <property type="match status" value="1"/>
</dbReference>
<dbReference type="RefSeq" id="WP_106891076.1">
    <property type="nucleotide sequence ID" value="NZ_CP027860.1"/>
</dbReference>
<evidence type="ECO:0000259" key="5">
    <source>
        <dbReference type="PROSITE" id="PS50075"/>
    </source>
</evidence>
<dbReference type="InterPro" id="IPR000873">
    <property type="entry name" value="AMP-dep_synth/lig_dom"/>
</dbReference>
<reference evidence="6 7" key="2">
    <citation type="submission" date="2018-03" db="EMBL/GenBank/DDBJ databases">
        <authorList>
            <person name="Keele B.F."/>
        </authorList>
    </citation>
    <scope>NUCLEOTIDE SEQUENCE [LARGE SCALE GENOMIC DNA]</scope>
    <source>
        <strain evidence="6 7">D13</strain>
    </source>
</reference>
<evidence type="ECO:0000256" key="4">
    <source>
        <dbReference type="ARBA" id="ARBA00022737"/>
    </source>
</evidence>
<keyword evidence="4" id="KW-0677">Repeat</keyword>
<dbReference type="InterPro" id="IPR045851">
    <property type="entry name" value="AMP-bd_C_sf"/>
</dbReference>